<organism evidence="2 3">
    <name type="scientific">Collimonas arenae</name>
    <dbReference type="NCBI Taxonomy" id="279058"/>
    <lineage>
        <taxon>Bacteria</taxon>
        <taxon>Pseudomonadati</taxon>
        <taxon>Pseudomonadota</taxon>
        <taxon>Betaproteobacteria</taxon>
        <taxon>Burkholderiales</taxon>
        <taxon>Oxalobacteraceae</taxon>
        <taxon>Collimonas</taxon>
    </lineage>
</organism>
<accession>A0A0A1FCS1</accession>
<dbReference type="InterPro" id="IPR014917">
    <property type="entry name" value="DUF1800"/>
</dbReference>
<dbReference type="OrthoDB" id="9772295at2"/>
<evidence type="ECO:0000313" key="3">
    <source>
        <dbReference type="Proteomes" id="UP000030302"/>
    </source>
</evidence>
<evidence type="ECO:0000313" key="2">
    <source>
        <dbReference type="EMBL" id="AIY41585.1"/>
    </source>
</evidence>
<gene>
    <name evidence="2" type="ORF">LT85_2427</name>
</gene>
<feature type="signal peptide" evidence="1">
    <location>
        <begin position="1"/>
        <end position="19"/>
    </location>
</feature>
<keyword evidence="3" id="KW-1185">Reference proteome</keyword>
<dbReference type="AlphaFoldDB" id="A0A0A1FCS1"/>
<feature type="chain" id="PRO_5001983206" evidence="1">
    <location>
        <begin position="20"/>
        <end position="512"/>
    </location>
</feature>
<dbReference type="STRING" id="279058.LT85_2427"/>
<dbReference type="HOGENOM" id="CLU_026001_0_1_4"/>
<sequence length="512" mass="56319">MKLPIRLAAFAILSISAWATTAAPLSGDQQALHVLDRLGYGPKPGDIERVKQMGIDRYIDAQLEPETIPLPAALTQRLSMLETSNESAGEVLAEFLAVRKVANDGDEAAKQKRREVVGKIVEQNAEARLARAIDSPRQLEEVMVDFWFNHFNVFAGKGLDRALVGSYERDAIRPYVLGSFRDLLGATAKHPAMLFYLDNWLSTSADYQPPQLRRNAAQGQKAKATGLNENYARELMELHTLGVDGGYSQKDVTELARMLTGWTFEPRDLVRNNHTFRFDAQRHDMGDKEWLGHHIGAQGQGEGEFALDVLAMHPSTAHHLSYELAQYFVQDNPSPELVERLSKRYLATNGNIREVLRTLFHSPEFMASANVGAKFKTPYQFVISAARASQAPITNVRPLLGVLNQLGMPLYGAQTPDGYKNTQAAWLNPDALTRRITFATALAAGRLPLNKMPGNDDKAAGAPAVAAQPLDAVMLLNTLGPAISGKTRATIDNNPQALRAAMVLGSPDFMQR</sequence>
<dbReference type="KEGG" id="care:LT85_2427"/>
<dbReference type="EMBL" id="CP009962">
    <property type="protein sequence ID" value="AIY41585.1"/>
    <property type="molecule type" value="Genomic_DNA"/>
</dbReference>
<dbReference type="Pfam" id="PF08811">
    <property type="entry name" value="DUF1800"/>
    <property type="match status" value="1"/>
</dbReference>
<dbReference type="Proteomes" id="UP000030302">
    <property type="component" value="Chromosome"/>
</dbReference>
<name>A0A0A1FCS1_9BURK</name>
<reference evidence="3" key="1">
    <citation type="journal article" date="2014" name="Soil Biol. Biochem.">
        <title>Structure and function of bacterial communities in ageing soils: Insights from the Mendocino ecological staircase.</title>
        <authorList>
            <person name="Uroz S."/>
            <person name="Tech J.J."/>
            <person name="Sawaya N.A."/>
            <person name="Frey-Klett P."/>
            <person name="Leveau J.H.J."/>
        </authorList>
    </citation>
    <scope>NUCLEOTIDE SEQUENCE [LARGE SCALE GENOMIC DNA]</scope>
    <source>
        <strain evidence="3">Cal35</strain>
    </source>
</reference>
<evidence type="ECO:0000256" key="1">
    <source>
        <dbReference type="SAM" id="SignalP"/>
    </source>
</evidence>
<proteinExistence type="predicted"/>
<protein>
    <submittedName>
        <fullName evidence="2">Putative signal peptide protein</fullName>
    </submittedName>
</protein>
<dbReference type="RefSeq" id="WP_038489052.1">
    <property type="nucleotide sequence ID" value="NZ_CP009962.1"/>
</dbReference>
<keyword evidence="1" id="KW-0732">Signal</keyword>